<dbReference type="AlphaFoldDB" id="A0A158KUR4"/>
<comment type="caution">
    <text evidence="1">The sequence shown here is derived from an EMBL/GenBank/DDBJ whole genome shotgun (WGS) entry which is preliminary data.</text>
</comment>
<keyword evidence="2" id="KW-1185">Reference proteome</keyword>
<dbReference type="Proteomes" id="UP000054925">
    <property type="component" value="Unassembled WGS sequence"/>
</dbReference>
<evidence type="ECO:0000313" key="2">
    <source>
        <dbReference type="Proteomes" id="UP000054925"/>
    </source>
</evidence>
<dbReference type="OrthoDB" id="8659244at2"/>
<evidence type="ECO:0000313" key="1">
    <source>
        <dbReference type="EMBL" id="SAL84916.1"/>
    </source>
</evidence>
<reference evidence="1" key="1">
    <citation type="submission" date="2016-01" db="EMBL/GenBank/DDBJ databases">
        <authorList>
            <person name="Peeters C."/>
        </authorList>
    </citation>
    <scope>NUCLEOTIDE SEQUENCE [LARGE SCALE GENOMIC DNA]</scope>
    <source>
        <strain evidence="1">LMG 22937</strain>
    </source>
</reference>
<proteinExistence type="predicted"/>
<sequence length="224" mass="24636">MEVATKRGSAINRTDLRALVNGQYSGDSNALIDLLAADLLEEVTDRLHDEISDADSDVLVGKPARKVIADRLAELLMRDVSTCTTARHRSLPTSKLSPEEVISQTGMSKTTLYRADHTKFYSVVPAGMKNGRAYPAWQFFGDVPSHLPRVLAILSRKSRIQVNTFFVSEQSALNELSPAEVLAGLPFEDRGMIEPAQSRILSMSDEARLNKVIALAQMEVASHQ</sequence>
<name>A0A158KUR4_9BURK</name>
<dbReference type="EMBL" id="FCOL02000143">
    <property type="protein sequence ID" value="SAL84916.1"/>
    <property type="molecule type" value="Genomic_DNA"/>
</dbReference>
<organism evidence="1 2">
    <name type="scientific">Caballeronia terrestris</name>
    <dbReference type="NCBI Taxonomy" id="1226301"/>
    <lineage>
        <taxon>Bacteria</taxon>
        <taxon>Pseudomonadati</taxon>
        <taxon>Pseudomonadota</taxon>
        <taxon>Betaproteobacteria</taxon>
        <taxon>Burkholderiales</taxon>
        <taxon>Burkholderiaceae</taxon>
        <taxon>Caballeronia</taxon>
    </lineage>
</organism>
<dbReference type="RefSeq" id="WP_087660346.1">
    <property type="nucleotide sequence ID" value="NZ_FCOL02000143.1"/>
</dbReference>
<protein>
    <submittedName>
        <fullName evidence="1">Uncharacterized protein</fullName>
    </submittedName>
</protein>
<accession>A0A158KUR4</accession>
<gene>
    <name evidence="1" type="ORF">AWB67_06803</name>
</gene>